<evidence type="ECO:0000256" key="1">
    <source>
        <dbReference type="SAM" id="Phobius"/>
    </source>
</evidence>
<evidence type="ECO:0000313" key="3">
    <source>
        <dbReference type="EMBL" id="CAH2762984.1"/>
    </source>
</evidence>
<name>A0AAU9VHH5_9FIRM</name>
<feature type="transmembrane region" description="Helical" evidence="1">
    <location>
        <begin position="142"/>
        <end position="158"/>
    </location>
</feature>
<accession>A0AAU9VHH5</accession>
<organism evidence="3 5">
    <name type="scientific">Erysipelothrix amsterdamensis</name>
    <dbReference type="NCBI Taxonomy" id="2929157"/>
    <lineage>
        <taxon>Bacteria</taxon>
        <taxon>Bacillati</taxon>
        <taxon>Bacillota</taxon>
        <taxon>Erysipelotrichia</taxon>
        <taxon>Erysipelotrichales</taxon>
        <taxon>Erysipelotrichaceae</taxon>
        <taxon>Erysipelothrix</taxon>
    </lineage>
</organism>
<evidence type="ECO:0000313" key="4">
    <source>
        <dbReference type="Proteomes" id="UP001154095"/>
    </source>
</evidence>
<dbReference type="Proteomes" id="UP001154111">
    <property type="component" value="Chromosome"/>
</dbReference>
<proteinExistence type="predicted"/>
<dbReference type="Proteomes" id="UP001154095">
    <property type="component" value="Chromosome"/>
</dbReference>
<dbReference type="EMBL" id="OW659496">
    <property type="protein sequence ID" value="CAH2762951.1"/>
    <property type="molecule type" value="Genomic_DNA"/>
</dbReference>
<dbReference type="RefSeq" id="WP_254006662.1">
    <property type="nucleotide sequence ID" value="NZ_OW659477.1"/>
</dbReference>
<keyword evidence="1" id="KW-1133">Transmembrane helix</keyword>
<gene>
    <name evidence="3" type="ORF">ERYAMS2_01483</name>
    <name evidence="2" type="ORF">ERYAMS_01190</name>
</gene>
<sequence>MKLDKTTFSIIEFKEEVQYLEAKAEEGLMLEQFDGNGYHFCQNEPAKLNFEVAYTIEPMDDDLKQQYLDQGFILICTYSSEKGGTYYYFARPRSNEPIISFNDDRSEVIKMMVHRIERFSGIVIGSLLVFFIYLYLNYRNNLYFIIIGAGGVLAVYTYQLRRKAKAVLEEISK</sequence>
<keyword evidence="1" id="KW-0472">Membrane</keyword>
<protein>
    <submittedName>
        <fullName evidence="3">DUF2812 domain-containing protein</fullName>
    </submittedName>
</protein>
<dbReference type="Pfam" id="PF11193">
    <property type="entry name" value="DUF2812"/>
    <property type="match status" value="1"/>
</dbReference>
<keyword evidence="4" id="KW-1185">Reference proteome</keyword>
<reference evidence="3" key="1">
    <citation type="submission" date="2022-04" db="EMBL/GenBank/DDBJ databases">
        <authorList>
            <person name="Forde T."/>
        </authorList>
    </citation>
    <scope>NUCLEOTIDE SEQUENCE</scope>
    <source>
        <strain evidence="3">A18Y016a</strain>
        <strain evidence="2">A18Y020d</strain>
    </source>
</reference>
<evidence type="ECO:0000313" key="5">
    <source>
        <dbReference type="Proteomes" id="UP001154111"/>
    </source>
</evidence>
<dbReference type="AlphaFoldDB" id="A0AAU9VHH5"/>
<evidence type="ECO:0000313" key="2">
    <source>
        <dbReference type="EMBL" id="CAH2762951.1"/>
    </source>
</evidence>
<dbReference type="EMBL" id="OW659477">
    <property type="protein sequence ID" value="CAH2762984.1"/>
    <property type="molecule type" value="Genomic_DNA"/>
</dbReference>
<feature type="transmembrane region" description="Helical" evidence="1">
    <location>
        <begin position="119"/>
        <end position="136"/>
    </location>
</feature>
<dbReference type="InterPro" id="IPR021359">
    <property type="entry name" value="DUF2812"/>
</dbReference>
<keyword evidence="1" id="KW-0812">Transmembrane</keyword>